<evidence type="ECO:0000313" key="1">
    <source>
        <dbReference type="EMBL" id="TVY85755.1"/>
    </source>
</evidence>
<dbReference type="Proteomes" id="UP000315522">
    <property type="component" value="Unassembled WGS sequence"/>
</dbReference>
<organism evidence="1 2">
    <name type="scientific">Lachnellula willkommii</name>
    <dbReference type="NCBI Taxonomy" id="215461"/>
    <lineage>
        <taxon>Eukaryota</taxon>
        <taxon>Fungi</taxon>
        <taxon>Dikarya</taxon>
        <taxon>Ascomycota</taxon>
        <taxon>Pezizomycotina</taxon>
        <taxon>Leotiomycetes</taxon>
        <taxon>Helotiales</taxon>
        <taxon>Lachnaceae</taxon>
        <taxon>Lachnellula</taxon>
    </lineage>
</organism>
<sequence length="264" mass="29312">MASQTEPEDTEKLWAEEQLKLRAERARKTKAEARLSIPYSVRLLLATSLSFMAGGGLGVSHGAQQAGLRFRAENAHRLPNSQAGWYFYHKSKNYNMALGGVKEGLKMGARISFWTAGFFAIEELFDRYRRTKDFLNTVLASLVVSGSFSLWNRFPIATAARTARTGLAIGLAYGLVEDALGAIDGAAQKPKWKQREKVRRGSSGAMLELESLSNVFLAQEGRGIRKYFKLFSPSFVDQSYVSIDRQLQMHVGPFAHGRPARDGS</sequence>
<protein>
    <submittedName>
        <fullName evidence="1">Uncharacterized protein</fullName>
    </submittedName>
</protein>
<dbReference type="EMBL" id="QGML01005917">
    <property type="protein sequence ID" value="TVY85755.1"/>
    <property type="molecule type" value="Genomic_DNA"/>
</dbReference>
<reference evidence="1 2" key="1">
    <citation type="submission" date="2018-05" db="EMBL/GenBank/DDBJ databases">
        <title>Genome sequencing and assembly of the regulated plant pathogen Lachnellula willkommii and related sister species for the development of diagnostic species identification markers.</title>
        <authorList>
            <person name="Giroux E."/>
            <person name="Bilodeau G."/>
        </authorList>
    </citation>
    <scope>NUCLEOTIDE SEQUENCE [LARGE SCALE GENOMIC DNA]</scope>
    <source>
        <strain evidence="1 2">CBS 172.35</strain>
    </source>
</reference>
<feature type="non-terminal residue" evidence="1">
    <location>
        <position position="264"/>
    </location>
</feature>
<name>A0A559LYH6_9HELO</name>
<dbReference type="PANTHER" id="PTHR37852">
    <property type="entry name" value="YALI0B21208P"/>
    <property type="match status" value="1"/>
</dbReference>
<dbReference type="PANTHER" id="PTHR37852:SF1">
    <property type="entry name" value="HIG1 DOMAIN-CONTAINING PROTEIN"/>
    <property type="match status" value="1"/>
</dbReference>
<keyword evidence="2" id="KW-1185">Reference proteome</keyword>
<comment type="caution">
    <text evidence="1">The sequence shown here is derived from an EMBL/GenBank/DDBJ whole genome shotgun (WGS) entry which is preliminary data.</text>
</comment>
<proteinExistence type="predicted"/>
<gene>
    <name evidence="1" type="ORF">LAWI1_G007181</name>
</gene>
<accession>A0A559LYH6</accession>
<evidence type="ECO:0000313" key="2">
    <source>
        <dbReference type="Proteomes" id="UP000315522"/>
    </source>
</evidence>
<dbReference type="AlphaFoldDB" id="A0A559LYH6"/>